<keyword evidence="3" id="KW-0808">Transferase</keyword>
<proteinExistence type="inferred from homology"/>
<dbReference type="GO" id="GO:0006396">
    <property type="term" value="P:RNA processing"/>
    <property type="evidence" value="ECO:0007669"/>
    <property type="project" value="InterPro"/>
</dbReference>
<evidence type="ECO:0000313" key="6">
    <source>
        <dbReference type="EMBL" id="CAH0110932.1"/>
    </source>
</evidence>
<comment type="similarity">
    <text evidence="1">Belongs to the class IV-like SAM-binding methyltransferase superfamily. RNA methyltransferase TrmH family.</text>
</comment>
<dbReference type="InterPro" id="IPR001537">
    <property type="entry name" value="SpoU_MeTrfase"/>
</dbReference>
<feature type="domain" description="tRNA/rRNA methyltransferase SpoU type" evidence="4">
    <location>
        <begin position="406"/>
        <end position="462"/>
    </location>
</feature>
<dbReference type="Gene3D" id="3.30.1330.30">
    <property type="match status" value="1"/>
</dbReference>
<keyword evidence="2" id="KW-0489">Methyltransferase</keyword>
<dbReference type="InterPro" id="IPR029026">
    <property type="entry name" value="tRNA_m1G_MTases_N"/>
</dbReference>
<dbReference type="InterPro" id="IPR029028">
    <property type="entry name" value="Alpha/beta_knot_MTases"/>
</dbReference>
<dbReference type="GO" id="GO:0003723">
    <property type="term" value="F:RNA binding"/>
    <property type="evidence" value="ECO:0007669"/>
    <property type="project" value="InterPro"/>
</dbReference>
<reference evidence="6" key="1">
    <citation type="submission" date="2021-11" db="EMBL/GenBank/DDBJ databases">
        <authorList>
            <person name="Schell T."/>
        </authorList>
    </citation>
    <scope>NUCLEOTIDE SEQUENCE</scope>
    <source>
        <strain evidence="6">M5</strain>
    </source>
</reference>
<dbReference type="PANTHER" id="PTHR43191:SF2">
    <property type="entry name" value="RRNA METHYLTRANSFERASE 3, MITOCHONDRIAL"/>
    <property type="match status" value="1"/>
</dbReference>
<dbReference type="Pfam" id="PF22435">
    <property type="entry name" value="MRM3-like_sub_bind"/>
    <property type="match status" value="1"/>
</dbReference>
<evidence type="ECO:0000256" key="1">
    <source>
        <dbReference type="ARBA" id="ARBA00007228"/>
    </source>
</evidence>
<protein>
    <submittedName>
        <fullName evidence="6">Uncharacterized protein</fullName>
    </submittedName>
</protein>
<evidence type="ECO:0000256" key="2">
    <source>
        <dbReference type="ARBA" id="ARBA00022603"/>
    </source>
</evidence>
<dbReference type="AlphaFoldDB" id="A0A8J2S555"/>
<comment type="caution">
    <text evidence="6">The sequence shown here is derived from an EMBL/GenBank/DDBJ whole genome shotgun (WGS) entry which is preliminary data.</text>
</comment>
<feature type="domain" description="MRM3-like substrate binding" evidence="5">
    <location>
        <begin position="155"/>
        <end position="232"/>
    </location>
</feature>
<dbReference type="InterPro" id="IPR029064">
    <property type="entry name" value="Ribosomal_eL30-like_sf"/>
</dbReference>
<name>A0A8J2S555_9CRUS</name>
<dbReference type="GO" id="GO:0008173">
    <property type="term" value="F:RNA methyltransferase activity"/>
    <property type="evidence" value="ECO:0007669"/>
    <property type="project" value="InterPro"/>
</dbReference>
<gene>
    <name evidence="6" type="ORF">DGAL_LOCUS14540</name>
</gene>
<dbReference type="GO" id="GO:0032259">
    <property type="term" value="P:methylation"/>
    <property type="evidence" value="ECO:0007669"/>
    <property type="project" value="UniProtKB-KW"/>
</dbReference>
<feature type="domain" description="tRNA/rRNA methyltransferase SpoU type" evidence="4">
    <location>
        <begin position="252"/>
        <end position="331"/>
    </location>
</feature>
<accession>A0A8J2S555</accession>
<dbReference type="InterPro" id="IPR051259">
    <property type="entry name" value="rRNA_Methyltransferase"/>
</dbReference>
<evidence type="ECO:0000259" key="4">
    <source>
        <dbReference type="Pfam" id="PF00588"/>
    </source>
</evidence>
<dbReference type="PANTHER" id="PTHR43191">
    <property type="entry name" value="RRNA METHYLTRANSFERASE 3"/>
    <property type="match status" value="1"/>
</dbReference>
<sequence>MMACVSRGLYISKINIWFIKVDVRGFARNHHRNPVKIFSSEEAKNLSKKSSLVFEDSTTDVPPNKTDQVRSKNFAVEYPSKPIAKYDKKENADLNEKNSRSISKPQLHVVDVKQKQDTDKNLKDKITVQIYGDKIKQEIISDKLTAERKLSSVIQNVKSSKARKASGKILLEGERLISDAMDAGANAEAIFFSDTKLLATLPLTNYPSIQLYQLHYNKIQLWSDLTTSPGIMGIFDVTKPSASSNLTHQIPLTIICDNIRDPGNMGSIIRCAAAVGCKVLITTPDCVDVWDSKVLRAASGAHFRIKLALGVDWDLVSENFVSQDDTVLLADSSIQVASTVSQTTDEKDRSASNLSWIKREQSQNSRSVEILEDGNIRQRDSSYLDHKTLRVYKKLLLPQFAYDKLNLDFVTSVTLVIGGETHGLSSAAHKLAHEYGGLKVFIPLENKVDSLNAGVAVGILAYELRRLFLKKMVLESQKV</sequence>
<dbReference type="Gene3D" id="3.40.1280.10">
    <property type="match status" value="1"/>
</dbReference>
<dbReference type="CDD" id="cd18106">
    <property type="entry name" value="SpoU-like_RNMTL1"/>
    <property type="match status" value="1"/>
</dbReference>
<keyword evidence="7" id="KW-1185">Reference proteome</keyword>
<dbReference type="InterPro" id="IPR053888">
    <property type="entry name" value="MRM3-like_sub_bind"/>
</dbReference>
<dbReference type="SUPFAM" id="SSF75217">
    <property type="entry name" value="alpha/beta knot"/>
    <property type="match status" value="2"/>
</dbReference>
<dbReference type="OrthoDB" id="270651at2759"/>
<evidence type="ECO:0000313" key="7">
    <source>
        <dbReference type="Proteomes" id="UP000789390"/>
    </source>
</evidence>
<dbReference type="Pfam" id="PF00588">
    <property type="entry name" value="SpoU_methylase"/>
    <property type="match status" value="2"/>
</dbReference>
<evidence type="ECO:0000259" key="5">
    <source>
        <dbReference type="Pfam" id="PF22435"/>
    </source>
</evidence>
<organism evidence="6 7">
    <name type="scientific">Daphnia galeata</name>
    <dbReference type="NCBI Taxonomy" id="27404"/>
    <lineage>
        <taxon>Eukaryota</taxon>
        <taxon>Metazoa</taxon>
        <taxon>Ecdysozoa</taxon>
        <taxon>Arthropoda</taxon>
        <taxon>Crustacea</taxon>
        <taxon>Branchiopoda</taxon>
        <taxon>Diplostraca</taxon>
        <taxon>Cladocera</taxon>
        <taxon>Anomopoda</taxon>
        <taxon>Daphniidae</taxon>
        <taxon>Daphnia</taxon>
    </lineage>
</organism>
<dbReference type="Proteomes" id="UP000789390">
    <property type="component" value="Unassembled WGS sequence"/>
</dbReference>
<evidence type="ECO:0000256" key="3">
    <source>
        <dbReference type="ARBA" id="ARBA00022679"/>
    </source>
</evidence>
<dbReference type="SUPFAM" id="SSF55315">
    <property type="entry name" value="L30e-like"/>
    <property type="match status" value="1"/>
</dbReference>
<dbReference type="EMBL" id="CAKKLH010000308">
    <property type="protein sequence ID" value="CAH0110932.1"/>
    <property type="molecule type" value="Genomic_DNA"/>
</dbReference>